<evidence type="ECO:0000313" key="2">
    <source>
        <dbReference type="EMBL" id="MBA0785029.1"/>
    </source>
</evidence>
<evidence type="ECO:0000259" key="1">
    <source>
        <dbReference type="Pfam" id="PF13456"/>
    </source>
</evidence>
<feature type="domain" description="RNase H type-1" evidence="1">
    <location>
        <begin position="54"/>
        <end position="93"/>
    </location>
</feature>
<dbReference type="Proteomes" id="UP000593568">
    <property type="component" value="Unassembled WGS sequence"/>
</dbReference>
<comment type="caution">
    <text evidence="2">The sequence shown here is derived from an EMBL/GenBank/DDBJ whole genome shotgun (WGS) entry which is preliminary data.</text>
</comment>
<evidence type="ECO:0000313" key="3">
    <source>
        <dbReference type="Proteomes" id="UP000593568"/>
    </source>
</evidence>
<dbReference type="GO" id="GO:0003676">
    <property type="term" value="F:nucleic acid binding"/>
    <property type="evidence" value="ECO:0007669"/>
    <property type="project" value="InterPro"/>
</dbReference>
<dbReference type="Pfam" id="PF13456">
    <property type="entry name" value="RVT_3"/>
    <property type="match status" value="1"/>
</dbReference>
<dbReference type="GO" id="GO:0004523">
    <property type="term" value="F:RNA-DNA hybrid ribonuclease activity"/>
    <property type="evidence" value="ECO:0007669"/>
    <property type="project" value="InterPro"/>
</dbReference>
<dbReference type="InterPro" id="IPR002156">
    <property type="entry name" value="RNaseH_domain"/>
</dbReference>
<name>A0A7J9FIA7_9ROSI</name>
<keyword evidence="3" id="KW-1185">Reference proteome</keyword>
<sequence length="109" mass="11974">MASDRRMVAVACEEVVLTCGTGGMRLGSSHELIASTLAWLKSFGFSGNMEQLIKARAVVEGLKLVWSRGFKQVEVDCDNAMLIDTIQNGFALINNIEEVQLIHELCTKD</sequence>
<protein>
    <recommendedName>
        <fullName evidence="1">RNase H type-1 domain-containing protein</fullName>
    </recommendedName>
</protein>
<gene>
    <name evidence="2" type="ORF">Gotri_000183</name>
</gene>
<accession>A0A7J9FIA7</accession>
<dbReference type="EMBL" id="JABEZW010217450">
    <property type="protein sequence ID" value="MBA0785029.1"/>
    <property type="molecule type" value="Genomic_DNA"/>
</dbReference>
<organism evidence="2 3">
    <name type="scientific">Gossypium trilobum</name>
    <dbReference type="NCBI Taxonomy" id="34281"/>
    <lineage>
        <taxon>Eukaryota</taxon>
        <taxon>Viridiplantae</taxon>
        <taxon>Streptophyta</taxon>
        <taxon>Embryophyta</taxon>
        <taxon>Tracheophyta</taxon>
        <taxon>Spermatophyta</taxon>
        <taxon>Magnoliopsida</taxon>
        <taxon>eudicotyledons</taxon>
        <taxon>Gunneridae</taxon>
        <taxon>Pentapetalae</taxon>
        <taxon>rosids</taxon>
        <taxon>malvids</taxon>
        <taxon>Malvales</taxon>
        <taxon>Malvaceae</taxon>
        <taxon>Malvoideae</taxon>
        <taxon>Gossypium</taxon>
    </lineage>
</organism>
<dbReference type="AlphaFoldDB" id="A0A7J9FIA7"/>
<reference evidence="2 3" key="1">
    <citation type="journal article" date="2019" name="Genome Biol. Evol.">
        <title>Insights into the evolution of the New World diploid cottons (Gossypium, subgenus Houzingenia) based on genome sequencing.</title>
        <authorList>
            <person name="Grover C.E."/>
            <person name="Arick M.A. 2nd"/>
            <person name="Thrash A."/>
            <person name="Conover J.L."/>
            <person name="Sanders W.S."/>
            <person name="Peterson D.G."/>
            <person name="Frelichowski J.E."/>
            <person name="Scheffler J.A."/>
            <person name="Scheffler B.E."/>
            <person name="Wendel J.F."/>
        </authorList>
    </citation>
    <scope>NUCLEOTIDE SEQUENCE [LARGE SCALE GENOMIC DNA]</scope>
    <source>
        <strain evidence="2">8</strain>
        <tissue evidence="2">Leaf</tissue>
    </source>
</reference>
<proteinExistence type="predicted"/>